<evidence type="ECO:0000259" key="6">
    <source>
        <dbReference type="Pfam" id="PF01555"/>
    </source>
</evidence>
<dbReference type="PANTHER" id="PTHR13370">
    <property type="entry name" value="RNA METHYLASE-RELATED"/>
    <property type="match status" value="1"/>
</dbReference>
<dbReference type="InterPro" id="IPR001091">
    <property type="entry name" value="RM_Methyltransferase"/>
</dbReference>
<keyword evidence="4" id="KW-0808">Transferase</keyword>
<protein>
    <recommendedName>
        <fullName evidence="2">site-specific DNA-methyltransferase (adenine-specific)</fullName>
        <ecNumber evidence="2">2.1.1.72</ecNumber>
    </recommendedName>
</protein>
<gene>
    <name evidence="8" type="ORF">MJ956_15805</name>
</gene>
<dbReference type="AlphaFoldDB" id="A0A9X2HB01"/>
<keyword evidence="3" id="KW-0489">Methyltransferase</keyword>
<dbReference type="GO" id="GO:0009007">
    <property type="term" value="F:site-specific DNA-methyltransferase (adenine-specific) activity"/>
    <property type="evidence" value="ECO:0007669"/>
    <property type="project" value="UniProtKB-EC"/>
</dbReference>
<dbReference type="Pfam" id="PF04471">
    <property type="entry name" value="Mrr_cat"/>
    <property type="match status" value="1"/>
</dbReference>
<dbReference type="GO" id="GO:0009307">
    <property type="term" value="P:DNA restriction-modification system"/>
    <property type="evidence" value="ECO:0007669"/>
    <property type="project" value="InterPro"/>
</dbReference>
<dbReference type="GO" id="GO:0003677">
    <property type="term" value="F:DNA binding"/>
    <property type="evidence" value="ECO:0007669"/>
    <property type="project" value="InterPro"/>
</dbReference>
<dbReference type="EMBL" id="JALHBS010000103">
    <property type="protein sequence ID" value="MCP3056600.1"/>
    <property type="molecule type" value="Genomic_DNA"/>
</dbReference>
<evidence type="ECO:0000256" key="4">
    <source>
        <dbReference type="ARBA" id="ARBA00022679"/>
    </source>
</evidence>
<dbReference type="GO" id="GO:0005737">
    <property type="term" value="C:cytoplasm"/>
    <property type="evidence" value="ECO:0007669"/>
    <property type="project" value="TreeGrafter"/>
</dbReference>
<organism evidence="8 9">
    <name type="scientific">Aurantimonas marianensis</name>
    <dbReference type="NCBI Taxonomy" id="2920428"/>
    <lineage>
        <taxon>Bacteria</taxon>
        <taxon>Pseudomonadati</taxon>
        <taxon>Pseudomonadota</taxon>
        <taxon>Alphaproteobacteria</taxon>
        <taxon>Hyphomicrobiales</taxon>
        <taxon>Aurantimonadaceae</taxon>
        <taxon>Aurantimonas</taxon>
    </lineage>
</organism>
<dbReference type="PROSITE" id="PS00092">
    <property type="entry name" value="N6_MTASE"/>
    <property type="match status" value="1"/>
</dbReference>
<evidence type="ECO:0000256" key="1">
    <source>
        <dbReference type="ARBA" id="ARBA00006594"/>
    </source>
</evidence>
<dbReference type="InterPro" id="IPR029063">
    <property type="entry name" value="SAM-dependent_MTases_sf"/>
</dbReference>
<proteinExistence type="inferred from homology"/>
<dbReference type="RefSeq" id="WP_253965405.1">
    <property type="nucleotide sequence ID" value="NZ_JALHBS010000103.1"/>
</dbReference>
<dbReference type="InterPro" id="IPR002941">
    <property type="entry name" value="DNA_methylase_N4/N6"/>
</dbReference>
<dbReference type="PRINTS" id="PR00508">
    <property type="entry name" value="S21N4MTFRASE"/>
</dbReference>
<dbReference type="GO" id="GO:0032259">
    <property type="term" value="P:methylation"/>
    <property type="evidence" value="ECO:0007669"/>
    <property type="project" value="UniProtKB-KW"/>
</dbReference>
<sequence length="569" mass="63784">MREHRSPYVLVRQEGWDLVNRLYYGDNLGVLREHIPDNSVDLVYLDPPFNSNANYNVLFKAPDGAGSQAQIEAFDDTWHWNESAEDSYWQVLHGENTEAARMLEAMRGFLGENDMMAYLAMMAIRLIELHRVLKPTGSLYLHCDPTASHYLKILLDAVFGATNFRNEIVWKRTSSANNPKRWGPVHDVILFSSKGEKYLWNKTLQNYDLKYIESKYRFNDDRGTYRLSDLTASGTRNGASGKPWKGFDPTPIGRHWGIPREILIEIGADHVTDTQEKLDAIDDAGYVYWTPGRAGKPGFPQLKRYVQDGQPIQSVIDDIPPVNSMAKERLGYPTQKPVALLERIIAASSNPGDVVLDPFCGCGTTVHAAQKLGRQWIGIDVTHLAVSLIERRLMNAFGKDVEFQTIGVPKDIGAARDLAARDKHEFEKWAIALIPDAQPFRGGKKGSDTGIDGIVYMRTEKNRTDKAIVEVKGGGVSVDQIHKLKSVIEREKALTGIFVTLNPPTRPMIAEAAAAGFAETVFGRIPRIQILTIEGLLDYREVARLPAIDSSSFKKAPKEKRQDQDSFGF</sequence>
<dbReference type="Gene3D" id="3.40.50.150">
    <property type="entry name" value="Vaccinia Virus protein VP39"/>
    <property type="match status" value="1"/>
</dbReference>
<feature type="domain" description="Restriction endonuclease type IV Mrr" evidence="7">
    <location>
        <begin position="422"/>
        <end position="514"/>
    </location>
</feature>
<comment type="catalytic activity">
    <reaction evidence="5">
        <text>a 2'-deoxyadenosine in DNA + S-adenosyl-L-methionine = an N(6)-methyl-2'-deoxyadenosine in DNA + S-adenosyl-L-homocysteine + H(+)</text>
        <dbReference type="Rhea" id="RHEA:15197"/>
        <dbReference type="Rhea" id="RHEA-COMP:12418"/>
        <dbReference type="Rhea" id="RHEA-COMP:12419"/>
        <dbReference type="ChEBI" id="CHEBI:15378"/>
        <dbReference type="ChEBI" id="CHEBI:57856"/>
        <dbReference type="ChEBI" id="CHEBI:59789"/>
        <dbReference type="ChEBI" id="CHEBI:90615"/>
        <dbReference type="ChEBI" id="CHEBI:90616"/>
        <dbReference type="EC" id="2.1.1.72"/>
    </reaction>
</comment>
<comment type="similarity">
    <text evidence="1">Belongs to the N(4)/N(6)-methyltransferase family.</text>
</comment>
<evidence type="ECO:0000259" key="7">
    <source>
        <dbReference type="Pfam" id="PF04471"/>
    </source>
</evidence>
<keyword evidence="9" id="KW-1185">Reference proteome</keyword>
<reference evidence="8" key="1">
    <citation type="submission" date="2022-03" db="EMBL/GenBank/DDBJ databases">
        <title>Aurantimonas Liuensis sp. Nov., isolated from the hadal seawater of the Mariana Trench.</title>
        <authorList>
            <person name="Liu R."/>
        </authorList>
    </citation>
    <scope>NUCLEOTIDE SEQUENCE</scope>
    <source>
        <strain evidence="8">LRZ36</strain>
    </source>
</reference>
<evidence type="ECO:0000313" key="9">
    <source>
        <dbReference type="Proteomes" id="UP001155220"/>
    </source>
</evidence>
<dbReference type="Proteomes" id="UP001155220">
    <property type="component" value="Unassembled WGS sequence"/>
</dbReference>
<dbReference type="Pfam" id="PF01555">
    <property type="entry name" value="N6_N4_Mtase"/>
    <property type="match status" value="1"/>
</dbReference>
<dbReference type="InterPro" id="IPR007560">
    <property type="entry name" value="Restrct_endonuc_IV_Mrr"/>
</dbReference>
<evidence type="ECO:0000313" key="8">
    <source>
        <dbReference type="EMBL" id="MCP3056600.1"/>
    </source>
</evidence>
<dbReference type="PANTHER" id="PTHR13370:SF3">
    <property type="entry name" value="TRNA (GUANINE(10)-N2)-METHYLTRANSFERASE HOMOLOG"/>
    <property type="match status" value="1"/>
</dbReference>
<name>A0A9X2HB01_9HYPH</name>
<dbReference type="InterPro" id="IPR002052">
    <property type="entry name" value="DNA_methylase_N6_adenine_CS"/>
</dbReference>
<dbReference type="EC" id="2.1.1.72" evidence="2"/>
<dbReference type="GO" id="GO:0008170">
    <property type="term" value="F:N-methyltransferase activity"/>
    <property type="evidence" value="ECO:0007669"/>
    <property type="project" value="InterPro"/>
</dbReference>
<evidence type="ECO:0000256" key="2">
    <source>
        <dbReference type="ARBA" id="ARBA00011900"/>
    </source>
</evidence>
<evidence type="ECO:0000256" key="5">
    <source>
        <dbReference type="ARBA" id="ARBA00047942"/>
    </source>
</evidence>
<dbReference type="SUPFAM" id="SSF53335">
    <property type="entry name" value="S-adenosyl-L-methionine-dependent methyltransferases"/>
    <property type="match status" value="1"/>
</dbReference>
<feature type="domain" description="DNA methylase N-4/N-6" evidence="6">
    <location>
        <begin position="40"/>
        <end position="389"/>
    </location>
</feature>
<evidence type="ECO:0000256" key="3">
    <source>
        <dbReference type="ARBA" id="ARBA00022603"/>
    </source>
</evidence>
<comment type="caution">
    <text evidence="8">The sequence shown here is derived from an EMBL/GenBank/DDBJ whole genome shotgun (WGS) entry which is preliminary data.</text>
</comment>
<dbReference type="GO" id="GO:0004519">
    <property type="term" value="F:endonuclease activity"/>
    <property type="evidence" value="ECO:0007669"/>
    <property type="project" value="InterPro"/>
</dbReference>
<accession>A0A9X2HB01</accession>